<dbReference type="PANTHER" id="PTHR37164">
    <property type="entry name" value="BACTERIOHEMERYTHRIN"/>
    <property type="match status" value="1"/>
</dbReference>
<evidence type="ECO:0000256" key="1">
    <source>
        <dbReference type="ARBA" id="ARBA00010587"/>
    </source>
</evidence>
<protein>
    <submittedName>
        <fullName evidence="5">McHr</fullName>
    </submittedName>
</protein>
<evidence type="ECO:0000256" key="2">
    <source>
        <dbReference type="ARBA" id="ARBA00022723"/>
    </source>
</evidence>
<comment type="similarity">
    <text evidence="1">Belongs to the hemerythrin family.</text>
</comment>
<evidence type="ECO:0000313" key="5">
    <source>
        <dbReference type="EMBL" id="EXI82812.1"/>
    </source>
</evidence>
<dbReference type="InterPro" id="IPR050669">
    <property type="entry name" value="Hemerythrin"/>
</dbReference>
<evidence type="ECO:0000256" key="3">
    <source>
        <dbReference type="ARBA" id="ARBA00023004"/>
    </source>
</evidence>
<gene>
    <name evidence="5" type="ORF">AW10_00261</name>
</gene>
<accession>A0A011Q0S1</accession>
<dbReference type="STRING" id="1454003.AW10_00261"/>
<evidence type="ECO:0000313" key="6">
    <source>
        <dbReference type="Proteomes" id="UP000021816"/>
    </source>
</evidence>
<dbReference type="InterPro" id="IPR035938">
    <property type="entry name" value="Hemerythrin-like_sf"/>
</dbReference>
<dbReference type="AlphaFoldDB" id="A0A011Q0S1"/>
<proteinExistence type="inferred from homology"/>
<dbReference type="InterPro" id="IPR012827">
    <property type="entry name" value="Hemerythrin_metal-bd"/>
</dbReference>
<dbReference type="InterPro" id="IPR012312">
    <property type="entry name" value="Hemerythrin-like"/>
</dbReference>
<keyword evidence="2" id="KW-0479">Metal-binding</keyword>
<dbReference type="NCBIfam" id="TIGR02481">
    <property type="entry name" value="hemeryth_dom"/>
    <property type="match status" value="1"/>
</dbReference>
<name>A0A011Q0S1_9PROT</name>
<dbReference type="EMBL" id="JEMX01000009">
    <property type="protein sequence ID" value="EXI82812.1"/>
    <property type="molecule type" value="Genomic_DNA"/>
</dbReference>
<comment type="caution">
    <text evidence="5">The sequence shown here is derived from an EMBL/GenBank/DDBJ whole genome shotgun (WGS) entry which is preliminary data.</text>
</comment>
<dbReference type="Proteomes" id="UP000021816">
    <property type="component" value="Unassembled WGS sequence"/>
</dbReference>
<feature type="domain" description="Hemerythrin-like" evidence="4">
    <location>
        <begin position="19"/>
        <end position="125"/>
    </location>
</feature>
<keyword evidence="3" id="KW-0408">Iron</keyword>
<sequence length="133" mass="15589">MEYTLSGLLPKELLIDLPEIDVQHEEIFRRIEMLKSSSFGSKPTSLGEFHSLLDYLEWHFASEERVARQLGVDFADHARIHDENLRTLRKALAAVQDGSQDVHSFLRYTEYWFERHISDEDKPFAARLRARTV</sequence>
<dbReference type="PANTHER" id="PTHR37164:SF1">
    <property type="entry name" value="BACTERIOHEMERYTHRIN"/>
    <property type="match status" value="1"/>
</dbReference>
<evidence type="ECO:0000259" key="4">
    <source>
        <dbReference type="Pfam" id="PF01814"/>
    </source>
</evidence>
<dbReference type="GO" id="GO:0046872">
    <property type="term" value="F:metal ion binding"/>
    <property type="evidence" value="ECO:0007669"/>
    <property type="project" value="UniProtKB-KW"/>
</dbReference>
<organism evidence="5 6">
    <name type="scientific">Candidatus Accumulibacter appositus</name>
    <dbReference type="NCBI Taxonomy" id="1454003"/>
    <lineage>
        <taxon>Bacteria</taxon>
        <taxon>Pseudomonadati</taxon>
        <taxon>Pseudomonadota</taxon>
        <taxon>Betaproteobacteria</taxon>
        <taxon>Candidatus Accumulibacter</taxon>
    </lineage>
</organism>
<reference evidence="5 6" key="1">
    <citation type="submission" date="2014-02" db="EMBL/GenBank/DDBJ databases">
        <title>Expanding our view of genomic diversity in Candidatus Accumulibacter clades.</title>
        <authorList>
            <person name="Skennerton C.T."/>
            <person name="Barr J.J."/>
            <person name="Slater F.R."/>
            <person name="Bond P.L."/>
            <person name="Tyson G.W."/>
        </authorList>
    </citation>
    <scope>NUCLEOTIDE SEQUENCE [LARGE SCALE GENOMIC DNA]</scope>
    <source>
        <strain evidence="6">BA-92</strain>
    </source>
</reference>
<dbReference type="Gene3D" id="1.20.120.50">
    <property type="entry name" value="Hemerythrin-like"/>
    <property type="match status" value="1"/>
</dbReference>
<dbReference type="CDD" id="cd12107">
    <property type="entry name" value="Hemerythrin"/>
    <property type="match status" value="1"/>
</dbReference>
<dbReference type="SUPFAM" id="SSF47188">
    <property type="entry name" value="Hemerythrin-like"/>
    <property type="match status" value="1"/>
</dbReference>
<dbReference type="Pfam" id="PF01814">
    <property type="entry name" value="Hemerythrin"/>
    <property type="match status" value="1"/>
</dbReference>
<dbReference type="PATRIC" id="fig|1454003.3.peg.269"/>